<name>A0A392UPX2_9FABA</name>
<dbReference type="AlphaFoldDB" id="A0A392UPX2"/>
<protein>
    <submittedName>
        <fullName evidence="1">Uncharacterized protein</fullName>
    </submittedName>
</protein>
<organism evidence="1 2">
    <name type="scientific">Trifolium medium</name>
    <dbReference type="NCBI Taxonomy" id="97028"/>
    <lineage>
        <taxon>Eukaryota</taxon>
        <taxon>Viridiplantae</taxon>
        <taxon>Streptophyta</taxon>
        <taxon>Embryophyta</taxon>
        <taxon>Tracheophyta</taxon>
        <taxon>Spermatophyta</taxon>
        <taxon>Magnoliopsida</taxon>
        <taxon>eudicotyledons</taxon>
        <taxon>Gunneridae</taxon>
        <taxon>Pentapetalae</taxon>
        <taxon>rosids</taxon>
        <taxon>fabids</taxon>
        <taxon>Fabales</taxon>
        <taxon>Fabaceae</taxon>
        <taxon>Papilionoideae</taxon>
        <taxon>50 kb inversion clade</taxon>
        <taxon>NPAAA clade</taxon>
        <taxon>Hologalegina</taxon>
        <taxon>IRL clade</taxon>
        <taxon>Trifolieae</taxon>
        <taxon>Trifolium</taxon>
    </lineage>
</organism>
<dbReference type="Proteomes" id="UP000265520">
    <property type="component" value="Unassembled WGS sequence"/>
</dbReference>
<evidence type="ECO:0000313" key="2">
    <source>
        <dbReference type="Proteomes" id="UP000265520"/>
    </source>
</evidence>
<dbReference type="EMBL" id="LXQA010888928">
    <property type="protein sequence ID" value="MCI75693.1"/>
    <property type="molecule type" value="Genomic_DNA"/>
</dbReference>
<sequence>MRAMASDRLSSLRFSSDINAKFLFFFSGLSLKAISK</sequence>
<feature type="non-terminal residue" evidence="1">
    <location>
        <position position="36"/>
    </location>
</feature>
<reference evidence="1 2" key="1">
    <citation type="journal article" date="2018" name="Front. Plant Sci.">
        <title>Red Clover (Trifolium pratense) and Zigzag Clover (T. medium) - A Picture of Genomic Similarities and Differences.</title>
        <authorList>
            <person name="Dluhosova J."/>
            <person name="Istvanek J."/>
            <person name="Nedelnik J."/>
            <person name="Repkova J."/>
        </authorList>
    </citation>
    <scope>NUCLEOTIDE SEQUENCE [LARGE SCALE GENOMIC DNA]</scope>
    <source>
        <strain evidence="2">cv. 10/8</strain>
        <tissue evidence="1">Leaf</tissue>
    </source>
</reference>
<keyword evidence="2" id="KW-1185">Reference proteome</keyword>
<comment type="caution">
    <text evidence="1">The sequence shown here is derived from an EMBL/GenBank/DDBJ whole genome shotgun (WGS) entry which is preliminary data.</text>
</comment>
<evidence type="ECO:0000313" key="1">
    <source>
        <dbReference type="EMBL" id="MCI75693.1"/>
    </source>
</evidence>
<proteinExistence type="predicted"/>
<accession>A0A392UPX2</accession>